<dbReference type="PANTHER" id="PTHR13228">
    <property type="entry name" value="CONSERVED OLIGOMERIC GOLGI COMPLEX COMPONENT 5"/>
    <property type="match status" value="1"/>
</dbReference>
<dbReference type="Pfam" id="PF20649">
    <property type="entry name" value="COG5_C"/>
    <property type="match status" value="1"/>
</dbReference>
<sequence>MTMTSEISSPKRMPLSNPKSLDDDLSHLAGPGHGNGKAFLVSLRRDPALAPLLEPHFDAASFSAHVVGTDNASGATGSPLRTASSTRPSSARSRVEVMVAQLTEQLTIVEAAIEKHILQHQQELMQGMGDLGELRENCDVLTVRSKELRRSVKKLSAELLEPYKDTERRTQQLRRIHESNDILKKIARFLVALTRIKESSTLSNVDLAKEDPESARKGLELRDIAKAAQHLHEVEAILEDPALAELSLVTAERPYVASLGLGLRRTGMASLKAAMLSMNQADLDPALQVFHNLQHLAPVVLKCLAAMVAEGAEATRLALDPGALEAVVAPDSSVPRLSSTAPTSSPPASTATSQRQGSGEMEAIALRQRQVRIRDHCDRWATVLLQSSLKVWSLQRALHMKTDAATNQDLLSIVLQSSDFARAADRVMALPSVASSSAAKGRTGSSENNTHIESAGVRDRARGWAPSGVGALYWLYWLELTAIIRSTTERASRRASSVVAAPSSLAVAPIVNSYPHFLRSLTDALDSLVDSTSKQCHSLLQGAPHGVLSRSQERGNPAALLALVEALGEGTSSEAQTGLIEGEEEHGPMSERLSPSSLSLAPETAGGSHEERTVGAEALRSLRDLYLGQSLQRLCRPIEQMFPSQEGYQAAIPSKHDLQALLRVMQTEVVSALAEGGPLLLPHVLQGMVKAVYLFCAKIEAMINTGEGARKLYPLRGWMLGYEKEHNLQLLQLVALLHHGLQRLPQELAPAFRVGVSCTKAVAEAVGALETLAVVNLVHPYMVDIATELGGTLAEMHLENYAPLPQEQEQGDKGQTMNSRFISTFQAAVEALRKHHLSRFPLQCEFVSRAFKALAGRLLRLYVSHAALVRPLNEAGKAKITNDMAMLETALYSLHPKLAELGAPYLELKAFRELCFFGDEQNPLTVKGLLKERFTANLRPSTLLDALFARAPLELSSPHILQRCSARTLVEELLSIYYMDKRVLQEGGAAEDEASMENLPSKRRDPRMAAESAHWQMVQLCLDAYAQRTSATQGELAYIYDVMLNSGGPLLKAFGDRLGEEEQSAAKHYNNGSSTSISATRFPLNW</sequence>
<evidence type="ECO:0000313" key="9">
    <source>
        <dbReference type="Proteomes" id="UP000019335"/>
    </source>
</evidence>
<evidence type="ECO:0000256" key="4">
    <source>
        <dbReference type="ARBA" id="ARBA00023136"/>
    </source>
</evidence>
<reference evidence="8 9" key="1">
    <citation type="journal article" date="2014" name="Mol. Plant">
        <title>Chromosome Scale Genome Assembly and Transcriptome Profiling of Nannochloropsis gaditana in Nitrogen Depletion.</title>
        <authorList>
            <person name="Corteggiani Carpinelli E."/>
            <person name="Telatin A."/>
            <person name="Vitulo N."/>
            <person name="Forcato C."/>
            <person name="D'Angelo M."/>
            <person name="Schiavon R."/>
            <person name="Vezzi A."/>
            <person name="Giacometti G.M."/>
            <person name="Morosinotto T."/>
            <person name="Valle G."/>
        </authorList>
    </citation>
    <scope>NUCLEOTIDE SEQUENCE [LARGE SCALE GENOMIC DNA]</scope>
    <source>
        <strain evidence="8 9">B-31</strain>
    </source>
</reference>
<evidence type="ECO:0000259" key="6">
    <source>
        <dbReference type="Pfam" id="PF10392"/>
    </source>
</evidence>
<comment type="subcellular location">
    <subcellularLocation>
        <location evidence="1">Golgi apparatus membrane</location>
        <topology evidence="1">Peripheral membrane protein</topology>
    </subcellularLocation>
</comment>
<proteinExistence type="predicted"/>
<dbReference type="InterPro" id="IPR019465">
    <property type="entry name" value="Cog5"/>
</dbReference>
<keyword evidence="3" id="KW-0333">Golgi apparatus</keyword>
<evidence type="ECO:0000313" key="8">
    <source>
        <dbReference type="EMBL" id="EWM26776.1"/>
    </source>
</evidence>
<dbReference type="EMBL" id="AZIL01000609">
    <property type="protein sequence ID" value="EWM26776.1"/>
    <property type="molecule type" value="Genomic_DNA"/>
</dbReference>
<feature type="region of interest" description="Disordered" evidence="5">
    <location>
        <begin position="582"/>
        <end position="613"/>
    </location>
</feature>
<dbReference type="PANTHER" id="PTHR13228:SF3">
    <property type="entry name" value="CONSERVED OLIGOMERIC GOLGI COMPLEX SUBUNIT 5"/>
    <property type="match status" value="1"/>
</dbReference>
<dbReference type="Proteomes" id="UP000019335">
    <property type="component" value="Chromosome 8"/>
</dbReference>
<accession>W7U1N2</accession>
<dbReference type="GO" id="GO:0000139">
    <property type="term" value="C:Golgi membrane"/>
    <property type="evidence" value="ECO:0007669"/>
    <property type="project" value="UniProtKB-SubCell"/>
</dbReference>
<feature type="region of interest" description="Disordered" evidence="5">
    <location>
        <begin position="1"/>
        <end position="29"/>
    </location>
</feature>
<name>W7U1N2_9STRA</name>
<comment type="caution">
    <text evidence="8">The sequence shown here is derived from an EMBL/GenBank/DDBJ whole genome shotgun (WGS) entry which is preliminary data.</text>
</comment>
<dbReference type="OrthoDB" id="18786at2759"/>
<gene>
    <name evidence="8" type="ORF">Naga_100001g108</name>
</gene>
<feature type="compositionally biased region" description="Low complexity" evidence="5">
    <location>
        <begin position="338"/>
        <end position="353"/>
    </location>
</feature>
<feature type="region of interest" description="Disordered" evidence="5">
    <location>
        <begin position="71"/>
        <end position="91"/>
    </location>
</feature>
<dbReference type="Pfam" id="PF10392">
    <property type="entry name" value="COG5_N"/>
    <property type="match status" value="1"/>
</dbReference>
<evidence type="ECO:0000256" key="5">
    <source>
        <dbReference type="SAM" id="MobiDB-lite"/>
    </source>
</evidence>
<feature type="region of interest" description="Disordered" evidence="5">
    <location>
        <begin position="435"/>
        <end position="454"/>
    </location>
</feature>
<keyword evidence="4" id="KW-0472">Membrane</keyword>
<dbReference type="InterPro" id="IPR048485">
    <property type="entry name" value="COG5_helical"/>
</dbReference>
<keyword evidence="9" id="KW-1185">Reference proteome</keyword>
<dbReference type="GO" id="GO:0006891">
    <property type="term" value="P:intra-Golgi vesicle-mediated transport"/>
    <property type="evidence" value="ECO:0007669"/>
    <property type="project" value="InterPro"/>
</dbReference>
<feature type="compositionally biased region" description="Polar residues" evidence="5">
    <location>
        <begin position="435"/>
        <end position="452"/>
    </location>
</feature>
<evidence type="ECO:0000259" key="7">
    <source>
        <dbReference type="Pfam" id="PF20649"/>
    </source>
</evidence>
<organism evidence="8 9">
    <name type="scientific">Nannochloropsis gaditana</name>
    <dbReference type="NCBI Taxonomy" id="72520"/>
    <lineage>
        <taxon>Eukaryota</taxon>
        <taxon>Sar</taxon>
        <taxon>Stramenopiles</taxon>
        <taxon>Ochrophyta</taxon>
        <taxon>Eustigmatophyceae</taxon>
        <taxon>Eustigmatales</taxon>
        <taxon>Monodopsidaceae</taxon>
        <taxon>Nannochloropsis</taxon>
    </lineage>
</organism>
<feature type="region of interest" description="Disordered" evidence="5">
    <location>
        <begin position="334"/>
        <end position="359"/>
    </location>
</feature>
<evidence type="ECO:0000256" key="2">
    <source>
        <dbReference type="ARBA" id="ARBA00020974"/>
    </source>
</evidence>
<dbReference type="AlphaFoldDB" id="W7U1N2"/>
<dbReference type="GO" id="GO:0017119">
    <property type="term" value="C:Golgi transport complex"/>
    <property type="evidence" value="ECO:0007669"/>
    <property type="project" value="InterPro"/>
</dbReference>
<protein>
    <recommendedName>
        <fullName evidence="2">Conserved oligomeric Golgi complex subunit 5</fullName>
    </recommendedName>
</protein>
<feature type="domain" description="Conserved oligomeric Golgi complex subunit 5 N-terminal" evidence="6">
    <location>
        <begin position="51"/>
        <end position="191"/>
    </location>
</feature>
<feature type="domain" description="Conserved oligomeric Golgi complex subunit 5 helical" evidence="7">
    <location>
        <begin position="243"/>
        <end position="524"/>
    </location>
</feature>
<evidence type="ECO:0000256" key="1">
    <source>
        <dbReference type="ARBA" id="ARBA00004395"/>
    </source>
</evidence>
<feature type="compositionally biased region" description="Low complexity" evidence="5">
    <location>
        <begin position="78"/>
        <end position="91"/>
    </location>
</feature>
<evidence type="ECO:0000256" key="3">
    <source>
        <dbReference type="ARBA" id="ARBA00023034"/>
    </source>
</evidence>
<dbReference type="InterPro" id="IPR049176">
    <property type="entry name" value="COG5_N"/>
</dbReference>